<accession>A0A346FHY3</accession>
<protein>
    <submittedName>
        <fullName evidence="2">Putative HNH endonuclease</fullName>
    </submittedName>
</protein>
<dbReference type="InterPro" id="IPR044925">
    <property type="entry name" value="His-Me_finger_sf"/>
</dbReference>
<evidence type="ECO:0000313" key="3">
    <source>
        <dbReference type="Proteomes" id="UP000257815"/>
    </source>
</evidence>
<keyword evidence="2" id="KW-0540">Nuclease</keyword>
<dbReference type="InterPro" id="IPR016177">
    <property type="entry name" value="DNA-bd_dom_sf"/>
</dbReference>
<keyword evidence="2" id="KW-0255">Endonuclease</keyword>
<gene>
    <name evidence="2" type="ORF">SUNLIREN_113</name>
</gene>
<sequence length="158" mass="18128">MCELTHSELKSLLKYRKSTGEFIWKSTGEVAGHLSKTGYIQIKVNSKTYRAHLLAWYYVTGNYPIKIIDHKNHKRHDNRWRNLREATCAMNSWNTSLRSDSKSGVKGVSYDESTGRWRARVTVFGKTYGCGYHTSKKAAEAAVRTRRVELHGEFACHG</sequence>
<keyword evidence="2" id="KW-0378">Hydrolase</keyword>
<dbReference type="Gene3D" id="3.90.75.20">
    <property type="match status" value="1"/>
</dbReference>
<feature type="domain" description="HNH nuclease" evidence="1">
    <location>
        <begin position="49"/>
        <end position="90"/>
    </location>
</feature>
<reference evidence="3" key="1">
    <citation type="submission" date="2018-06" db="EMBL/GenBank/DDBJ databases">
        <authorList>
            <person name="Sharma R."/>
            <person name="Ke K."/>
            <person name="Breakwell D.P."/>
            <person name="Hope S."/>
            <person name="Grose J.H."/>
        </authorList>
    </citation>
    <scope>NUCLEOTIDE SEQUENCE [LARGE SCALE GENOMIC DNA]</scope>
</reference>
<evidence type="ECO:0000313" key="2">
    <source>
        <dbReference type="EMBL" id="AXN57413.1"/>
    </source>
</evidence>
<proteinExistence type="predicted"/>
<dbReference type="Pfam" id="PF13392">
    <property type="entry name" value="HNH_3"/>
    <property type="match status" value="1"/>
</dbReference>
<evidence type="ECO:0000259" key="1">
    <source>
        <dbReference type="Pfam" id="PF13392"/>
    </source>
</evidence>
<dbReference type="Proteomes" id="UP000257815">
    <property type="component" value="Segment"/>
</dbReference>
<organism evidence="2 3">
    <name type="scientific">Erwinia phage SunLIRen</name>
    <dbReference type="NCBI Taxonomy" id="2267654"/>
    <lineage>
        <taxon>Viruses</taxon>
        <taxon>Duplodnaviria</taxon>
        <taxon>Heunggongvirae</taxon>
        <taxon>Uroviricota</taxon>
        <taxon>Caudoviricetes</taxon>
        <taxon>Andersonviridae</taxon>
        <taxon>Ounavirinae</taxon>
        <taxon>Kolesnikvirus</taxon>
        <taxon>Kolesnikvirus Ea214</taxon>
    </lineage>
</organism>
<name>A0A346FHY3_9CAUD</name>
<dbReference type="EMBL" id="MH426725">
    <property type="protein sequence ID" value="AXN57413.1"/>
    <property type="molecule type" value="Genomic_DNA"/>
</dbReference>
<dbReference type="SUPFAM" id="SSF54060">
    <property type="entry name" value="His-Me finger endonucleases"/>
    <property type="match status" value="1"/>
</dbReference>
<dbReference type="SUPFAM" id="SSF54171">
    <property type="entry name" value="DNA-binding domain"/>
    <property type="match status" value="1"/>
</dbReference>
<dbReference type="InterPro" id="IPR003615">
    <property type="entry name" value="HNH_nuc"/>
</dbReference>
<dbReference type="GO" id="GO:0004519">
    <property type="term" value="F:endonuclease activity"/>
    <property type="evidence" value="ECO:0007669"/>
    <property type="project" value="UniProtKB-KW"/>
</dbReference>
<dbReference type="GO" id="GO:0003677">
    <property type="term" value="F:DNA binding"/>
    <property type="evidence" value="ECO:0007669"/>
    <property type="project" value="InterPro"/>
</dbReference>
<dbReference type="Gene3D" id="1.20.5.2050">
    <property type="match status" value="1"/>
</dbReference>